<keyword evidence="4" id="KW-1185">Reference proteome</keyword>
<feature type="domain" description="Solute-binding protein family 3/N-terminal" evidence="2">
    <location>
        <begin position="2"/>
        <end position="228"/>
    </location>
</feature>
<dbReference type="SUPFAM" id="SSF53850">
    <property type="entry name" value="Periplasmic binding protein-like II"/>
    <property type="match status" value="1"/>
</dbReference>
<dbReference type="Proteomes" id="UP000027746">
    <property type="component" value="Unassembled WGS sequence"/>
</dbReference>
<dbReference type="EMBL" id="JAMD01000001">
    <property type="protein sequence ID" value="KEJ98007.1"/>
    <property type="molecule type" value="Genomic_DNA"/>
</dbReference>
<evidence type="ECO:0000259" key="2">
    <source>
        <dbReference type="SMART" id="SM00062"/>
    </source>
</evidence>
<dbReference type="PANTHER" id="PTHR35936">
    <property type="entry name" value="MEMBRANE-BOUND LYTIC MUREIN TRANSGLYCOSYLASE F"/>
    <property type="match status" value="1"/>
</dbReference>
<dbReference type="AlphaFoldDB" id="A0A073JJY8"/>
<accession>A0A073JJY8</accession>
<keyword evidence="1" id="KW-0732">Signal</keyword>
<dbReference type="Pfam" id="PF00497">
    <property type="entry name" value="SBP_bac_3"/>
    <property type="match status" value="1"/>
</dbReference>
<dbReference type="GeneID" id="68870557"/>
<reference evidence="3 4" key="1">
    <citation type="submission" date="2014-01" db="EMBL/GenBank/DDBJ databases">
        <title>Sulfitobacter sp. H3 (MCCC 1A00686) Genome Sequencing.</title>
        <authorList>
            <person name="Lai Q."/>
            <person name="Hong Z."/>
        </authorList>
    </citation>
    <scope>NUCLEOTIDE SEQUENCE [LARGE SCALE GENOMIC DNA]</scope>
    <source>
        <strain evidence="3 4">H3</strain>
    </source>
</reference>
<dbReference type="Gene3D" id="3.40.190.10">
    <property type="entry name" value="Periplasmic binding protein-like II"/>
    <property type="match status" value="2"/>
</dbReference>
<dbReference type="SMART" id="SM00062">
    <property type="entry name" value="PBPb"/>
    <property type="match status" value="1"/>
</dbReference>
<evidence type="ECO:0000256" key="1">
    <source>
        <dbReference type="ARBA" id="ARBA00022729"/>
    </source>
</evidence>
<evidence type="ECO:0000313" key="4">
    <source>
        <dbReference type="Proteomes" id="UP000027746"/>
    </source>
</evidence>
<dbReference type="InterPro" id="IPR001638">
    <property type="entry name" value="Solute-binding_3/MltF_N"/>
</dbReference>
<evidence type="ECO:0000313" key="3">
    <source>
        <dbReference type="EMBL" id="KEJ98007.1"/>
    </source>
</evidence>
<protein>
    <recommendedName>
        <fullName evidence="2">Solute-binding protein family 3/N-terminal domain-containing protein</fullName>
    </recommendedName>
</protein>
<dbReference type="RefSeq" id="WP_073194093.1">
    <property type="nucleotide sequence ID" value="NZ_CP054599.1"/>
</dbReference>
<dbReference type="OrthoDB" id="9768183at2"/>
<gene>
    <name evidence="3" type="ORF">SUH3_03180</name>
</gene>
<name>A0A073JJY8_9RHOB</name>
<proteinExistence type="predicted"/>
<sequence length="236" mass="25912">MKFAYLIEPPFNYIDTNGDVTGCDVELARHVFQELGISDFEPVETEFAELLPGLVDGRWRMTTGLFGTDERRQSAQFTRPIWALPDGLLVGDGNPMGLTGYRSLASSRDARLAVIRDQFQHRSAVEFGVSDQQIVVFETYTEAAKAVRDGAVDAYASVGRAHSGFIEQHADWQLDLVLVSADEKPPAFGSFAVSWNDTGLLNDVDAVLSEFLGSDAHRQMVAAFGFSNAEVDLVTI</sequence>
<comment type="caution">
    <text evidence="3">The sequence shown here is derived from an EMBL/GenBank/DDBJ whole genome shotgun (WGS) entry which is preliminary data.</text>
</comment>
<dbReference type="PANTHER" id="PTHR35936:SF19">
    <property type="entry name" value="AMINO-ACID-BINDING PROTEIN YXEM-RELATED"/>
    <property type="match status" value="1"/>
</dbReference>
<organism evidence="3 4">
    <name type="scientific">Pseudosulfitobacter pseudonitzschiae</name>
    <dbReference type="NCBI Taxonomy" id="1402135"/>
    <lineage>
        <taxon>Bacteria</taxon>
        <taxon>Pseudomonadati</taxon>
        <taxon>Pseudomonadota</taxon>
        <taxon>Alphaproteobacteria</taxon>
        <taxon>Rhodobacterales</taxon>
        <taxon>Roseobacteraceae</taxon>
        <taxon>Pseudosulfitobacter</taxon>
    </lineage>
</organism>